<evidence type="ECO:0000313" key="5">
    <source>
        <dbReference type="EMBL" id="MFC4700631.1"/>
    </source>
</evidence>
<dbReference type="RefSeq" id="WP_382408352.1">
    <property type="nucleotide sequence ID" value="NZ_JBHSGU010000003.1"/>
</dbReference>
<evidence type="ECO:0000313" key="6">
    <source>
        <dbReference type="Proteomes" id="UP001595897"/>
    </source>
</evidence>
<dbReference type="PROSITE" id="PS50949">
    <property type="entry name" value="HTH_GNTR"/>
    <property type="match status" value="1"/>
</dbReference>
<evidence type="ECO:0000256" key="3">
    <source>
        <dbReference type="ARBA" id="ARBA00023163"/>
    </source>
</evidence>
<dbReference type="Proteomes" id="UP001595897">
    <property type="component" value="Unassembled WGS sequence"/>
</dbReference>
<dbReference type="PANTHER" id="PTHR43537">
    <property type="entry name" value="TRANSCRIPTIONAL REGULATOR, GNTR FAMILY"/>
    <property type="match status" value="1"/>
</dbReference>
<dbReference type="EMBL" id="JBHSGU010000003">
    <property type="protein sequence ID" value="MFC4700631.1"/>
    <property type="molecule type" value="Genomic_DNA"/>
</dbReference>
<dbReference type="Gene3D" id="1.20.120.530">
    <property type="entry name" value="GntR ligand-binding domain-like"/>
    <property type="match status" value="1"/>
</dbReference>
<dbReference type="SMART" id="SM00345">
    <property type="entry name" value="HTH_GNTR"/>
    <property type="match status" value="1"/>
</dbReference>
<dbReference type="CDD" id="cd07377">
    <property type="entry name" value="WHTH_GntR"/>
    <property type="match status" value="1"/>
</dbReference>
<dbReference type="PANTHER" id="PTHR43537:SF5">
    <property type="entry name" value="UXU OPERON TRANSCRIPTIONAL REGULATOR"/>
    <property type="match status" value="1"/>
</dbReference>
<feature type="domain" description="HTH gntR-type" evidence="4">
    <location>
        <begin position="12"/>
        <end position="80"/>
    </location>
</feature>
<keyword evidence="6" id="KW-1185">Reference proteome</keyword>
<dbReference type="InterPro" id="IPR036390">
    <property type="entry name" value="WH_DNA-bd_sf"/>
</dbReference>
<keyword evidence="2" id="KW-0238">DNA-binding</keyword>
<dbReference type="InterPro" id="IPR000524">
    <property type="entry name" value="Tscrpt_reg_HTH_GntR"/>
</dbReference>
<dbReference type="InterPro" id="IPR008920">
    <property type="entry name" value="TF_FadR/GntR_C"/>
</dbReference>
<gene>
    <name evidence="5" type="ORF">ACFO4O_10705</name>
</gene>
<proteinExistence type="predicted"/>
<keyword evidence="1" id="KW-0805">Transcription regulation</keyword>
<sequence length="234" mass="26341">MKSLQLEIVKNDRLYMKVAEQLRKLIENDVIKPGERFPSERELAEKLGVSRPTVREAMIALELTGVIEIRSGSGIYASKAKPNQQLKLDDSGIGPFEILEIRLIVESEACALAASRITSKDLALLRQAVKDMEEEEKLPNASEKADQVFHEIIARSCQNSAIESVIGWLWTLRNESMLSTSFLERIRSEGIHPSISEHQAILTALEKRDPNAAREAMRRHIESATENAAKHFQK</sequence>
<accession>A0ABV9LVT0</accession>
<keyword evidence="3" id="KW-0804">Transcription</keyword>
<dbReference type="PRINTS" id="PR00035">
    <property type="entry name" value="HTHGNTR"/>
</dbReference>
<dbReference type="Pfam" id="PF00392">
    <property type="entry name" value="GntR"/>
    <property type="match status" value="1"/>
</dbReference>
<name>A0ABV9LVT0_9ALTE</name>
<reference evidence="6" key="1">
    <citation type="journal article" date="2019" name="Int. J. Syst. Evol. Microbiol.">
        <title>The Global Catalogue of Microorganisms (GCM) 10K type strain sequencing project: providing services to taxonomists for standard genome sequencing and annotation.</title>
        <authorList>
            <consortium name="The Broad Institute Genomics Platform"/>
            <consortium name="The Broad Institute Genome Sequencing Center for Infectious Disease"/>
            <person name="Wu L."/>
            <person name="Ma J."/>
        </authorList>
    </citation>
    <scope>NUCLEOTIDE SEQUENCE [LARGE SCALE GENOMIC DNA]</scope>
    <source>
        <strain evidence="6">KACC 12507</strain>
    </source>
</reference>
<evidence type="ECO:0000259" key="4">
    <source>
        <dbReference type="PROSITE" id="PS50949"/>
    </source>
</evidence>
<evidence type="ECO:0000256" key="2">
    <source>
        <dbReference type="ARBA" id="ARBA00023125"/>
    </source>
</evidence>
<dbReference type="SUPFAM" id="SSF46785">
    <property type="entry name" value="Winged helix' DNA-binding domain"/>
    <property type="match status" value="1"/>
</dbReference>
<dbReference type="SMART" id="SM00895">
    <property type="entry name" value="FCD"/>
    <property type="match status" value="1"/>
</dbReference>
<protein>
    <submittedName>
        <fullName evidence="5">FadR/GntR family transcriptional regulator</fullName>
    </submittedName>
</protein>
<dbReference type="InterPro" id="IPR036388">
    <property type="entry name" value="WH-like_DNA-bd_sf"/>
</dbReference>
<organism evidence="5 6">
    <name type="scientific">Glaciecola siphonariae</name>
    <dbReference type="NCBI Taxonomy" id="521012"/>
    <lineage>
        <taxon>Bacteria</taxon>
        <taxon>Pseudomonadati</taxon>
        <taxon>Pseudomonadota</taxon>
        <taxon>Gammaproteobacteria</taxon>
        <taxon>Alteromonadales</taxon>
        <taxon>Alteromonadaceae</taxon>
        <taxon>Glaciecola</taxon>
    </lineage>
</organism>
<evidence type="ECO:0000256" key="1">
    <source>
        <dbReference type="ARBA" id="ARBA00023015"/>
    </source>
</evidence>
<dbReference type="Gene3D" id="1.10.10.10">
    <property type="entry name" value="Winged helix-like DNA-binding domain superfamily/Winged helix DNA-binding domain"/>
    <property type="match status" value="1"/>
</dbReference>
<dbReference type="SUPFAM" id="SSF48008">
    <property type="entry name" value="GntR ligand-binding domain-like"/>
    <property type="match status" value="1"/>
</dbReference>
<dbReference type="InterPro" id="IPR011711">
    <property type="entry name" value="GntR_C"/>
</dbReference>
<comment type="caution">
    <text evidence="5">The sequence shown here is derived from an EMBL/GenBank/DDBJ whole genome shotgun (WGS) entry which is preliminary data.</text>
</comment>
<dbReference type="Pfam" id="PF07729">
    <property type="entry name" value="FCD"/>
    <property type="match status" value="1"/>
</dbReference>